<feature type="non-terminal residue" evidence="1">
    <location>
        <position position="1"/>
    </location>
</feature>
<gene>
    <name evidence="1" type="ORF">BC936DRAFT_140360</name>
</gene>
<proteinExistence type="predicted"/>
<dbReference type="Gene3D" id="3.40.50.720">
    <property type="entry name" value="NAD(P)-binding Rossmann-like Domain"/>
    <property type="match status" value="1"/>
</dbReference>
<reference evidence="1 2" key="1">
    <citation type="journal article" date="2018" name="New Phytol.">
        <title>Phylogenomics of Endogonaceae and evolution of mycorrhizas within Mucoromycota.</title>
        <authorList>
            <person name="Chang Y."/>
            <person name="Desiro A."/>
            <person name="Na H."/>
            <person name="Sandor L."/>
            <person name="Lipzen A."/>
            <person name="Clum A."/>
            <person name="Barry K."/>
            <person name="Grigoriev I.V."/>
            <person name="Martin F.M."/>
            <person name="Stajich J.E."/>
            <person name="Smith M.E."/>
            <person name="Bonito G."/>
            <person name="Spatafora J.W."/>
        </authorList>
    </citation>
    <scope>NUCLEOTIDE SEQUENCE [LARGE SCALE GENOMIC DNA]</scope>
    <source>
        <strain evidence="1 2">GMNB39</strain>
    </source>
</reference>
<evidence type="ECO:0000313" key="1">
    <source>
        <dbReference type="EMBL" id="RUP06361.1"/>
    </source>
</evidence>
<dbReference type="SUPFAM" id="SSF51735">
    <property type="entry name" value="NAD(P)-binding Rossmann-fold domains"/>
    <property type="match status" value="1"/>
</dbReference>
<dbReference type="EMBL" id="RBNI01016885">
    <property type="protein sequence ID" value="RUP06361.1"/>
    <property type="molecule type" value="Genomic_DNA"/>
</dbReference>
<dbReference type="OrthoDB" id="5296at2759"/>
<dbReference type="AlphaFoldDB" id="A0A433AUP8"/>
<name>A0A433AUP8_9FUNG</name>
<comment type="caution">
    <text evidence="1">The sequence shown here is derived from an EMBL/GenBank/DDBJ whole genome shotgun (WGS) entry which is preliminary data.</text>
</comment>
<keyword evidence="2" id="KW-1185">Reference proteome</keyword>
<dbReference type="InterPro" id="IPR036291">
    <property type="entry name" value="NAD(P)-bd_dom_sf"/>
</dbReference>
<dbReference type="Proteomes" id="UP000268093">
    <property type="component" value="Unassembled WGS sequence"/>
</dbReference>
<accession>A0A433AUP8</accession>
<protein>
    <submittedName>
        <fullName evidence="1">Uncharacterized protein</fullName>
    </submittedName>
</protein>
<sequence length="161" mass="18483">CESWPRSRSHKGYPCPHEFFCRRHVPTQGNVILNDVDEIDEHRSLDVTSKSSISGVADKVRSRFGDQPLRVLFNNAGILHPEKSRSERDGPLVYGKILCAALGGLHLRQQPRWVVFVPRFKLFLDARSRLLYDYVESIPRAVQNQIARTIAHELKNRKLNA</sequence>
<organism evidence="1 2">
    <name type="scientific">Jimgerdemannia flammicorona</name>
    <dbReference type="NCBI Taxonomy" id="994334"/>
    <lineage>
        <taxon>Eukaryota</taxon>
        <taxon>Fungi</taxon>
        <taxon>Fungi incertae sedis</taxon>
        <taxon>Mucoromycota</taxon>
        <taxon>Mucoromycotina</taxon>
        <taxon>Endogonomycetes</taxon>
        <taxon>Endogonales</taxon>
        <taxon>Endogonaceae</taxon>
        <taxon>Jimgerdemannia</taxon>
    </lineage>
</organism>
<evidence type="ECO:0000313" key="2">
    <source>
        <dbReference type="Proteomes" id="UP000268093"/>
    </source>
</evidence>